<dbReference type="Gene3D" id="3.40.50.300">
    <property type="entry name" value="P-loop containing nucleotide triphosphate hydrolases"/>
    <property type="match status" value="1"/>
</dbReference>
<evidence type="ECO:0000259" key="2">
    <source>
        <dbReference type="PROSITE" id="PS51192"/>
    </source>
</evidence>
<organism evidence="4 5">
    <name type="scientific">Streptacidiphilus cavernicola</name>
    <dbReference type="NCBI Taxonomy" id="3342716"/>
    <lineage>
        <taxon>Bacteria</taxon>
        <taxon>Bacillati</taxon>
        <taxon>Actinomycetota</taxon>
        <taxon>Actinomycetes</taxon>
        <taxon>Kitasatosporales</taxon>
        <taxon>Streptomycetaceae</taxon>
        <taxon>Streptacidiphilus</taxon>
    </lineage>
</organism>
<dbReference type="Proteomes" id="UP001592531">
    <property type="component" value="Unassembled WGS sequence"/>
</dbReference>
<dbReference type="PANTHER" id="PTHR10799">
    <property type="entry name" value="SNF2/RAD54 HELICASE FAMILY"/>
    <property type="match status" value="1"/>
</dbReference>
<dbReference type="InterPro" id="IPR000330">
    <property type="entry name" value="SNF2_N"/>
</dbReference>
<dbReference type="EMBL" id="JBHFAB010000002">
    <property type="protein sequence ID" value="MFC1415794.1"/>
    <property type="molecule type" value="Genomic_DNA"/>
</dbReference>
<sequence>MWVLHGIWQIRRAEHRLALWAEDGRPRADSRYGAEPSVPAELLGAVGPGLRWLADRAEEGEAALLLPTAADGTVSASPELVGPLAVLSDPRQRQPAVGLREWRVPVLLFDPDLAAQLLGELFDPGQAVLQPELPGTGLVEAPYGASLRWLTQVHDLAWRLVRHGRVLPHVALGPDPGPGLRPDSASPRALWLPALDGPAHREAAALAADCPPLCRGGARREAAGDRAGSGTASGARLGVPSGAELVADLLACLVDREVRAVLADGPSLLPRTRGRVRPAATATERWLVALTSENPVLATPDDALGPATDAGAPAQGTALPPDSAELTVLQHRLAEWRRSATSIRGPLRLRFRLVEPFGDENLASDTDTDTDAETDADRWRLEFGLQAVDEPSVLVEAADLWADRPAAAPLRRLVDRPEAAFLAELERAARRSPLLEPALLSRRPHGLDLDRSGALGFLREAAPLLADAGFGVLLPSWWSRRPALGLALSAHTAATVQEGVVDRQSLVGREDLVEFRWRAALDGEPLTDGEMLELAESKQALVKVRGQWFEADPARIAAAAAFLAEQDQQSAGLMSAGELLRLALDGTEPGTGLPIMLAEADGRLGELLRRVRATADALDDAADSSTTDAGDPLALEPVAVPADFGAELRPYQQRGLSWLVFLTRLGLGGVLADDMGLGKTVQTLALLAVEHAAARETARGASPEASRGTGLPSPGPTLIVCPMSLVGNWTRECERFAPMLRIHVHHGSGRSDGARLRRDVAGADVVITTYGLAQRDFAALRGIAWYRVVADEAHHIKNGATLQSRAVRALPAAQRLALTGTPVENRLAELHAVLDFANPGLFGSPEGFKERYAVPIERNASVRATAELRQRTRPFVLRRSKSDPLVAAELPRKQEMTVLCNLTAEQAALYQAVVADLLARIEQAKLDRANTMQRRGLVLAALTRLKQVCNHPAHYSAERGPLGRPRLAGRSGKLARLEEILEQTVATGDRTLCFTQYTEFGALLRPYLAERLDSEVLFLHGGMTRRQRDETVERFQAPDGPSVFLLSLRAGGVGLNLTAANQVVHLDRWWNPAVEDQATDRAFRLGQRRDVQVRRFVCVGTVEERVDRMMREKRALADAVVEEGESWLGDLSTDSLREVLALTEDAVSET</sequence>
<dbReference type="PROSITE" id="PS51194">
    <property type="entry name" value="HELICASE_CTER"/>
    <property type="match status" value="1"/>
</dbReference>
<evidence type="ECO:0000259" key="3">
    <source>
        <dbReference type="PROSITE" id="PS51194"/>
    </source>
</evidence>
<reference evidence="4 5" key="1">
    <citation type="submission" date="2024-09" db="EMBL/GenBank/DDBJ databases">
        <authorList>
            <person name="Lee S.D."/>
        </authorList>
    </citation>
    <scope>NUCLEOTIDE SEQUENCE [LARGE SCALE GENOMIC DNA]</scope>
    <source>
        <strain evidence="4 5">N8-3</strain>
    </source>
</reference>
<feature type="domain" description="Helicase ATP-binding" evidence="2">
    <location>
        <begin position="660"/>
        <end position="840"/>
    </location>
</feature>
<dbReference type="Pfam" id="PF00271">
    <property type="entry name" value="Helicase_C"/>
    <property type="match status" value="1"/>
</dbReference>
<proteinExistence type="predicted"/>
<dbReference type="Pfam" id="PF12419">
    <property type="entry name" value="DUF3670"/>
    <property type="match status" value="1"/>
</dbReference>
<dbReference type="RefSeq" id="WP_380532105.1">
    <property type="nucleotide sequence ID" value="NZ_JBHFAB010000002.1"/>
</dbReference>
<dbReference type="InterPro" id="IPR022138">
    <property type="entry name" value="DUF3670"/>
</dbReference>
<keyword evidence="1" id="KW-0378">Hydrolase</keyword>
<dbReference type="InterPro" id="IPR038718">
    <property type="entry name" value="SNF2-like_sf"/>
</dbReference>
<comment type="caution">
    <text evidence="4">The sequence shown here is derived from an EMBL/GenBank/DDBJ whole genome shotgun (WGS) entry which is preliminary data.</text>
</comment>
<dbReference type="InterPro" id="IPR027417">
    <property type="entry name" value="P-loop_NTPase"/>
</dbReference>
<dbReference type="Gene3D" id="3.40.50.10810">
    <property type="entry name" value="Tandem AAA-ATPase domain"/>
    <property type="match status" value="1"/>
</dbReference>
<name>A0ABV6VPX8_9ACTN</name>
<dbReference type="InterPro" id="IPR049730">
    <property type="entry name" value="SNF2/RAD54-like_C"/>
</dbReference>
<dbReference type="PROSITE" id="PS51192">
    <property type="entry name" value="HELICASE_ATP_BIND_1"/>
    <property type="match status" value="1"/>
</dbReference>
<feature type="domain" description="Helicase C-terminal" evidence="3">
    <location>
        <begin position="976"/>
        <end position="1132"/>
    </location>
</feature>
<gene>
    <name evidence="4" type="ORF">ACEZDE_03910</name>
</gene>
<protein>
    <submittedName>
        <fullName evidence="4">SNF2-related protein</fullName>
    </submittedName>
</protein>
<dbReference type="InterPro" id="IPR001650">
    <property type="entry name" value="Helicase_C-like"/>
</dbReference>
<evidence type="ECO:0000256" key="1">
    <source>
        <dbReference type="ARBA" id="ARBA00022801"/>
    </source>
</evidence>
<dbReference type="SMART" id="SM00487">
    <property type="entry name" value="DEXDc"/>
    <property type="match status" value="1"/>
</dbReference>
<dbReference type="SUPFAM" id="SSF52540">
    <property type="entry name" value="P-loop containing nucleoside triphosphate hydrolases"/>
    <property type="match status" value="2"/>
</dbReference>
<dbReference type="CDD" id="cd18793">
    <property type="entry name" value="SF2_C_SNF"/>
    <property type="match status" value="1"/>
</dbReference>
<evidence type="ECO:0000313" key="4">
    <source>
        <dbReference type="EMBL" id="MFC1415794.1"/>
    </source>
</evidence>
<evidence type="ECO:0000313" key="5">
    <source>
        <dbReference type="Proteomes" id="UP001592531"/>
    </source>
</evidence>
<dbReference type="Pfam" id="PF00176">
    <property type="entry name" value="SNF2-rel_dom"/>
    <property type="match status" value="1"/>
</dbReference>
<dbReference type="InterPro" id="IPR014001">
    <property type="entry name" value="Helicase_ATP-bd"/>
</dbReference>
<accession>A0ABV6VPX8</accession>
<keyword evidence="5" id="KW-1185">Reference proteome</keyword>
<dbReference type="SMART" id="SM00490">
    <property type="entry name" value="HELICc"/>
    <property type="match status" value="1"/>
</dbReference>